<dbReference type="EMBL" id="PITI01000082">
    <property type="protein sequence ID" value="TBU08935.1"/>
    <property type="molecule type" value="Genomic_DNA"/>
</dbReference>
<dbReference type="Proteomes" id="UP000291404">
    <property type="component" value="Unassembled WGS sequence"/>
</dbReference>
<protein>
    <submittedName>
        <fullName evidence="1">Uncharacterized protein</fullName>
    </submittedName>
</protein>
<proteinExistence type="predicted"/>
<comment type="caution">
    <text evidence="1">The sequence shown here is derived from an EMBL/GenBank/DDBJ whole genome shotgun (WGS) entry which is preliminary data.</text>
</comment>
<dbReference type="VEuPathDB" id="MicrosporidiaDB:CWI39_0232p0030"/>
<sequence length="171" mass="19690">MSNSNVNIEKSSTEKLSPTFSNITFKMEFKSILNHLLKMYFMYTQNIIQIQNNKISGLDAVTSGNVVCILLRTAKYKLVILNNLLTLNYALNYAYSFNMNSNTENLFVNVKDIPSAFLKREMLLFEMILKISRKATEESKYNLIEILNSLIETGIKTMQDDYSTIKKLCQP</sequence>
<organism evidence="1 2">
    <name type="scientific">Hamiltosporidium magnivora</name>
    <dbReference type="NCBI Taxonomy" id="148818"/>
    <lineage>
        <taxon>Eukaryota</taxon>
        <taxon>Fungi</taxon>
        <taxon>Fungi incertae sedis</taxon>
        <taxon>Microsporidia</taxon>
        <taxon>Dubosqiidae</taxon>
        <taxon>Hamiltosporidium</taxon>
    </lineage>
</organism>
<gene>
    <name evidence="1" type="ORF">CWI36_0082p0040</name>
</gene>
<keyword evidence="2" id="KW-1185">Reference proteome</keyword>
<accession>A0A4Q9LN49</accession>
<dbReference type="AlphaFoldDB" id="A0A4Q9LN49"/>
<evidence type="ECO:0000313" key="2">
    <source>
        <dbReference type="Proteomes" id="UP000291404"/>
    </source>
</evidence>
<evidence type="ECO:0000313" key="1">
    <source>
        <dbReference type="EMBL" id="TBU08935.1"/>
    </source>
</evidence>
<reference evidence="1 2" key="1">
    <citation type="submission" date="2017-12" db="EMBL/GenBank/DDBJ databases">
        <authorList>
            <person name="Pombert J.-F."/>
            <person name="Haag K.L."/>
            <person name="Ebert D."/>
        </authorList>
    </citation>
    <scope>NUCLEOTIDE SEQUENCE [LARGE SCALE GENOMIC DNA]</scope>
    <source>
        <strain evidence="1">BE-OM-2</strain>
    </source>
</reference>
<dbReference type="VEuPathDB" id="MicrosporidiaDB:CWI36_0082p0040"/>
<name>A0A4Q9LN49_9MICR</name>